<evidence type="ECO:0000256" key="1">
    <source>
        <dbReference type="ARBA" id="ARBA00022714"/>
    </source>
</evidence>
<dbReference type="InterPro" id="IPR017941">
    <property type="entry name" value="Rieske_2Fe-2S"/>
</dbReference>
<dbReference type="EMBL" id="CP016537">
    <property type="protein sequence ID" value="ANU15066.1"/>
    <property type="molecule type" value="Genomic_DNA"/>
</dbReference>
<name>A0A1C7DU82_9BACL</name>
<evidence type="ECO:0000256" key="2">
    <source>
        <dbReference type="ARBA" id="ARBA00022723"/>
    </source>
</evidence>
<dbReference type="Gene3D" id="3.30.9.10">
    <property type="entry name" value="D-Amino Acid Oxidase, subunit A, domain 2"/>
    <property type="match status" value="1"/>
</dbReference>
<evidence type="ECO:0000313" key="7">
    <source>
        <dbReference type="EMBL" id="ANU15066.1"/>
    </source>
</evidence>
<dbReference type="InterPro" id="IPR005805">
    <property type="entry name" value="Rieske_Fe-S_prot_C"/>
</dbReference>
<evidence type="ECO:0000256" key="4">
    <source>
        <dbReference type="ARBA" id="ARBA00023014"/>
    </source>
</evidence>
<evidence type="ECO:0000256" key="3">
    <source>
        <dbReference type="ARBA" id="ARBA00023004"/>
    </source>
</evidence>
<dbReference type="InterPro" id="IPR036922">
    <property type="entry name" value="Rieske_2Fe-2S_sf"/>
</dbReference>
<dbReference type="GO" id="GO:0051537">
    <property type="term" value="F:2 iron, 2 sulfur cluster binding"/>
    <property type="evidence" value="ECO:0007669"/>
    <property type="project" value="UniProtKB-KW"/>
</dbReference>
<dbReference type="RefSeq" id="WP_008498777.1">
    <property type="nucleotide sequence ID" value="NZ_CP016537.2"/>
</dbReference>
<dbReference type="InterPro" id="IPR006076">
    <property type="entry name" value="FAD-dep_OxRdtase"/>
</dbReference>
<dbReference type="GO" id="GO:0046872">
    <property type="term" value="F:metal ion binding"/>
    <property type="evidence" value="ECO:0007669"/>
    <property type="project" value="UniProtKB-KW"/>
</dbReference>
<dbReference type="OrthoDB" id="9767869at2"/>
<keyword evidence="1" id="KW-0001">2Fe-2S</keyword>
<feature type="domain" description="Rieske" evidence="6">
    <location>
        <begin position="429"/>
        <end position="516"/>
    </location>
</feature>
<keyword evidence="8" id="KW-1185">Reference proteome</keyword>
<organism evidence="7 8">
    <name type="scientific">Planococcus halocryophilus</name>
    <dbReference type="NCBI Taxonomy" id="1215089"/>
    <lineage>
        <taxon>Bacteria</taxon>
        <taxon>Bacillati</taxon>
        <taxon>Bacillota</taxon>
        <taxon>Bacilli</taxon>
        <taxon>Bacillales</taxon>
        <taxon>Caryophanaceae</taxon>
        <taxon>Planococcus</taxon>
    </lineage>
</organism>
<keyword evidence="4" id="KW-0411">Iron-sulfur</keyword>
<dbReference type="GO" id="GO:0005737">
    <property type="term" value="C:cytoplasm"/>
    <property type="evidence" value="ECO:0007669"/>
    <property type="project" value="TreeGrafter"/>
</dbReference>
<proteinExistence type="predicted"/>
<keyword evidence="2" id="KW-0479">Metal-binding</keyword>
<evidence type="ECO:0000256" key="5">
    <source>
        <dbReference type="ARBA" id="ARBA00023157"/>
    </source>
</evidence>
<protein>
    <submittedName>
        <fullName evidence="7">(2Fe-2S)-binding protein</fullName>
    </submittedName>
</protein>
<dbReference type="KEGG" id="phc:BBI08_14915"/>
<keyword evidence="3" id="KW-0408">Iron</keyword>
<evidence type="ECO:0000313" key="8">
    <source>
        <dbReference type="Proteomes" id="UP000092687"/>
    </source>
</evidence>
<dbReference type="GO" id="GO:0004497">
    <property type="term" value="F:monooxygenase activity"/>
    <property type="evidence" value="ECO:0007669"/>
    <property type="project" value="UniProtKB-ARBA"/>
</dbReference>
<sequence length="516" mass="57020">MQNDRESQIPHEQKSYWREYKDIPSYPALQVNESTDIAVVGGGMVGVISAYLLAKAGKKVALIEAGKLVDGVTGRTTAKITAQHGLYYNSLIQIVGEEQAKLYYQANMDGLKFIEDTAKELSIDCDFSHHNAFVYANTVAGAKQIEKEAEAYMKLGIDGELAKDEVELPFSVEEAIVMRNQAQFHPVKFLAGLIKEIERLGGKIYEQTRAMKILSKNDPVIQTENLSHLSCNKVIVASHYPFNDFDGMYFSRLKVNRSYAIAAKVKGNVPNDMYISGDMPSRSLRYAPGENGEKLLLIGGDGHATGKSSSETIEHYYNLEKFGNEHFGIEEVPYRWSSQDMTTLDTIPYIGTITAGYDNILVATGFHKWGMSNGALAGMLLSDQVLGNENRYAPVFDPTRTKVKTKDAVSFAKDNASVAKSLVTGKLKRASKTVDDLGKDEGSLVRVGKKKAGGYRDEYGQVHLVDTACTHMGCDVKWNDAERSWDCPCHGSRFSYTGEVLNGPAVKPLKKIETEQ</sequence>
<dbReference type="SUPFAM" id="SSF51905">
    <property type="entry name" value="FAD/NAD(P)-binding domain"/>
    <property type="match status" value="1"/>
</dbReference>
<dbReference type="Pfam" id="PF00355">
    <property type="entry name" value="Rieske"/>
    <property type="match status" value="1"/>
</dbReference>
<dbReference type="InterPro" id="IPR036188">
    <property type="entry name" value="FAD/NAD-bd_sf"/>
</dbReference>
<dbReference type="PANTHER" id="PTHR13847">
    <property type="entry name" value="SARCOSINE DEHYDROGENASE-RELATED"/>
    <property type="match status" value="1"/>
</dbReference>
<dbReference type="FunFam" id="2.102.10.10:FF:000014">
    <property type="entry name" value="Oxidoreductase, FAD dependent"/>
    <property type="match status" value="1"/>
</dbReference>
<dbReference type="Gene3D" id="3.50.50.60">
    <property type="entry name" value="FAD/NAD(P)-binding domain"/>
    <property type="match status" value="1"/>
</dbReference>
<accession>A0A1C7DU82</accession>
<evidence type="ECO:0000259" key="6">
    <source>
        <dbReference type="PROSITE" id="PS51296"/>
    </source>
</evidence>
<dbReference type="PRINTS" id="PR00162">
    <property type="entry name" value="RIESKE"/>
</dbReference>
<reference evidence="7" key="1">
    <citation type="submission" date="2016-10" db="EMBL/GenBank/DDBJ databases">
        <authorList>
            <person name="de Groot N.N."/>
        </authorList>
    </citation>
    <scope>NUCLEOTIDE SEQUENCE</scope>
    <source>
        <strain evidence="7">DSM 24743</strain>
    </source>
</reference>
<keyword evidence="5" id="KW-1015">Disulfide bond</keyword>
<dbReference type="AlphaFoldDB" id="A0A1C7DU82"/>
<dbReference type="PANTHER" id="PTHR13847:SF274">
    <property type="entry name" value="RIESKE 2FE-2S IRON-SULFUR PROTEIN YHFW-RELATED"/>
    <property type="match status" value="1"/>
</dbReference>
<dbReference type="InterPro" id="IPR038010">
    <property type="entry name" value="YhfW_C"/>
</dbReference>
<dbReference type="SUPFAM" id="SSF50022">
    <property type="entry name" value="ISP domain"/>
    <property type="match status" value="1"/>
</dbReference>
<dbReference type="GO" id="GO:0016020">
    <property type="term" value="C:membrane"/>
    <property type="evidence" value="ECO:0007669"/>
    <property type="project" value="InterPro"/>
</dbReference>
<dbReference type="Proteomes" id="UP000092687">
    <property type="component" value="Chromosome"/>
</dbReference>
<dbReference type="Gene3D" id="2.102.10.10">
    <property type="entry name" value="Rieske [2Fe-2S] iron-sulphur domain"/>
    <property type="match status" value="1"/>
</dbReference>
<dbReference type="Pfam" id="PF01266">
    <property type="entry name" value="DAO"/>
    <property type="match status" value="1"/>
</dbReference>
<gene>
    <name evidence="7" type="ORF">BBI08_14915</name>
</gene>
<dbReference type="GO" id="GO:0016705">
    <property type="term" value="F:oxidoreductase activity, acting on paired donors, with incorporation or reduction of molecular oxygen"/>
    <property type="evidence" value="ECO:0007669"/>
    <property type="project" value="UniProtKB-ARBA"/>
</dbReference>
<dbReference type="STRING" id="1215089.BBI08_14915"/>
<dbReference type="CDD" id="cd03477">
    <property type="entry name" value="Rieske_YhfW_C"/>
    <property type="match status" value="1"/>
</dbReference>
<dbReference type="PROSITE" id="PS51296">
    <property type="entry name" value="RIESKE"/>
    <property type="match status" value="1"/>
</dbReference>